<reference evidence="2 3" key="1">
    <citation type="submission" date="2017-12" db="EMBL/GenBank/DDBJ databases">
        <title>Taxonomic description and draft genome of Pradoshia cofamensis Gen. nov., sp. nov., a thermotolerant bacillale isolated from anterior gut of earthworm Eisenia fetida.</title>
        <authorList>
            <person name="Saha T."/>
            <person name="Chakraborty R."/>
        </authorList>
    </citation>
    <scope>NUCLEOTIDE SEQUENCE [LARGE SCALE GENOMIC DNA]</scope>
    <source>
        <strain evidence="2 3">EAG3</strain>
    </source>
</reference>
<dbReference type="RefSeq" id="WP_104849464.1">
    <property type="nucleotide sequence ID" value="NZ_PKOZ01000005.1"/>
</dbReference>
<keyword evidence="3" id="KW-1185">Reference proteome</keyword>
<name>A0A2S7MZP2_9BACI</name>
<dbReference type="EMBL" id="PKOZ01000005">
    <property type="protein sequence ID" value="PQD95205.1"/>
    <property type="molecule type" value="Genomic_DNA"/>
</dbReference>
<evidence type="ECO:0000313" key="2">
    <source>
        <dbReference type="EMBL" id="PQD95205.1"/>
    </source>
</evidence>
<gene>
    <name evidence="2" type="ORF">CYL18_10505</name>
</gene>
<dbReference type="OrthoDB" id="2732603at2"/>
<proteinExistence type="predicted"/>
<accession>A0A2S7MZP2</accession>
<evidence type="ECO:0000256" key="1">
    <source>
        <dbReference type="SAM" id="MobiDB-lite"/>
    </source>
</evidence>
<feature type="region of interest" description="Disordered" evidence="1">
    <location>
        <begin position="1"/>
        <end position="20"/>
    </location>
</feature>
<feature type="compositionally biased region" description="Basic and acidic residues" evidence="1">
    <location>
        <begin position="7"/>
        <end position="20"/>
    </location>
</feature>
<organism evidence="2 3">
    <name type="scientific">Pradoshia eiseniae</name>
    <dbReference type="NCBI Taxonomy" id="2064768"/>
    <lineage>
        <taxon>Bacteria</taxon>
        <taxon>Bacillati</taxon>
        <taxon>Bacillota</taxon>
        <taxon>Bacilli</taxon>
        <taxon>Bacillales</taxon>
        <taxon>Bacillaceae</taxon>
        <taxon>Pradoshia</taxon>
    </lineage>
</organism>
<dbReference type="Proteomes" id="UP000239663">
    <property type="component" value="Unassembled WGS sequence"/>
</dbReference>
<sequence length="240" mass="28079">MSNNGRYEYEHPELKQEDRFTSPASSLPLYELKMLQEYIHGVNLKNLGSYLPDHKKQLMLLKFFKHKKNQLVEVFSRDGQEVIKTVGKVNIVGRNFVMIKTLFTRIWIPYHAIHSAKTPFGIPDLPSGHQHVIYDTELRRRILTNFGETVSGKEILKQQFFEESLNTNLTLWLGTRVTLFAGKTIKGKLTKILNNTIQITDKKKHEISINNINYVKQGRFISYFQRLLVNVKKGRFRKED</sequence>
<comment type="caution">
    <text evidence="2">The sequence shown here is derived from an EMBL/GenBank/DDBJ whole genome shotgun (WGS) entry which is preliminary data.</text>
</comment>
<protein>
    <submittedName>
        <fullName evidence="2">Uncharacterized protein</fullName>
    </submittedName>
</protein>
<evidence type="ECO:0000313" key="3">
    <source>
        <dbReference type="Proteomes" id="UP000239663"/>
    </source>
</evidence>
<dbReference type="AlphaFoldDB" id="A0A2S7MZP2"/>